<dbReference type="GO" id="GO:0016758">
    <property type="term" value="F:hexosyltransferase activity"/>
    <property type="evidence" value="ECO:0007669"/>
    <property type="project" value="InterPro"/>
</dbReference>
<proteinExistence type="predicted"/>
<dbReference type="AlphaFoldDB" id="A0A383D1J0"/>
<feature type="domain" description="Glycosyltransferase family 28 N-terminal" evidence="3">
    <location>
        <begin position="3"/>
        <end position="140"/>
    </location>
</feature>
<dbReference type="InterPro" id="IPR004276">
    <property type="entry name" value="GlycoTrans_28_N"/>
</dbReference>
<keyword evidence="1" id="KW-0328">Glycosyltransferase</keyword>
<evidence type="ECO:0000256" key="2">
    <source>
        <dbReference type="ARBA" id="ARBA00022679"/>
    </source>
</evidence>
<evidence type="ECO:0000256" key="1">
    <source>
        <dbReference type="ARBA" id="ARBA00022676"/>
    </source>
</evidence>
<evidence type="ECO:0000259" key="3">
    <source>
        <dbReference type="Pfam" id="PF03033"/>
    </source>
</evidence>
<dbReference type="PANTHER" id="PTHR21015:SF27">
    <property type="entry name" value="UDP-N-ACETYLGLUCOSAMINE--N-ACETYLMURAMYL-(PENTAPEPTIDE) PYROPHOSPHORYL-UNDECAPRENOL N-ACETYLGLUCOSAMINE TRANSFERASE"/>
    <property type="match status" value="1"/>
</dbReference>
<reference evidence="4" key="1">
    <citation type="submission" date="2018-05" db="EMBL/GenBank/DDBJ databases">
        <authorList>
            <person name="Lanie J.A."/>
            <person name="Ng W.-L."/>
            <person name="Kazmierczak K.M."/>
            <person name="Andrzejewski T.M."/>
            <person name="Davidsen T.M."/>
            <person name="Wayne K.J."/>
            <person name="Tettelin H."/>
            <person name="Glass J.I."/>
            <person name="Rusch D."/>
            <person name="Podicherti R."/>
            <person name="Tsui H.-C.T."/>
            <person name="Winkler M.E."/>
        </authorList>
    </citation>
    <scope>NUCLEOTIDE SEQUENCE</scope>
</reference>
<evidence type="ECO:0000313" key="4">
    <source>
        <dbReference type="EMBL" id="SVE37748.1"/>
    </source>
</evidence>
<dbReference type="EMBL" id="UINC01213120">
    <property type="protein sequence ID" value="SVE37748.1"/>
    <property type="molecule type" value="Genomic_DNA"/>
</dbReference>
<dbReference type="GO" id="GO:0005975">
    <property type="term" value="P:carbohydrate metabolic process"/>
    <property type="evidence" value="ECO:0007669"/>
    <property type="project" value="InterPro"/>
</dbReference>
<sequence>MKVLFTGGGTAGHVTPNLALIKALSGRGVGCVYIGSYTGIEAQLLETTDVPYFAISSGKWRRYFSWANFLDPFRILMGLIKACFLMVRLKPDVVFSKGGYVAVPVVVAARVFRVPVICHESDITPGLANRICFPFAEKICVNFPASLAMVPVLKGVLTGTPVRASLIDGQGQRARDLM</sequence>
<dbReference type="SUPFAM" id="SSF53756">
    <property type="entry name" value="UDP-Glycosyltransferase/glycogen phosphorylase"/>
    <property type="match status" value="1"/>
</dbReference>
<dbReference type="PANTHER" id="PTHR21015">
    <property type="entry name" value="UDP-N-ACETYLGLUCOSAMINE--N-ACETYLMURAMYL-(PENTAPEPTIDE) PYROPHOSPHORYL-UNDECAPRENOL N-ACETYLGLUCOSAMINE TRANSFERASE 1"/>
    <property type="match status" value="1"/>
</dbReference>
<protein>
    <recommendedName>
        <fullName evidence="3">Glycosyltransferase family 28 N-terminal domain-containing protein</fullName>
    </recommendedName>
</protein>
<feature type="non-terminal residue" evidence="4">
    <location>
        <position position="178"/>
    </location>
</feature>
<keyword evidence="2" id="KW-0808">Transferase</keyword>
<name>A0A383D1J0_9ZZZZ</name>
<dbReference type="CDD" id="cd03785">
    <property type="entry name" value="GT28_MurG"/>
    <property type="match status" value="1"/>
</dbReference>
<dbReference type="Pfam" id="PF03033">
    <property type="entry name" value="Glyco_transf_28"/>
    <property type="match status" value="1"/>
</dbReference>
<organism evidence="4">
    <name type="scientific">marine metagenome</name>
    <dbReference type="NCBI Taxonomy" id="408172"/>
    <lineage>
        <taxon>unclassified sequences</taxon>
        <taxon>metagenomes</taxon>
        <taxon>ecological metagenomes</taxon>
    </lineage>
</organism>
<accession>A0A383D1J0</accession>
<dbReference type="Gene3D" id="3.40.50.2000">
    <property type="entry name" value="Glycogen Phosphorylase B"/>
    <property type="match status" value="1"/>
</dbReference>
<gene>
    <name evidence="4" type="ORF">METZ01_LOCUS490602</name>
</gene>